<dbReference type="RefSeq" id="WP_006231405.1">
    <property type="nucleotide sequence ID" value="NZ_CH724135.1"/>
</dbReference>
<evidence type="ECO:0000313" key="13">
    <source>
        <dbReference type="EMBL" id="EAS40487.1"/>
    </source>
</evidence>
<dbReference type="SUPFAM" id="SSF52540">
    <property type="entry name" value="P-loop containing nucleoside triphosphate hydrolases"/>
    <property type="match status" value="1"/>
</dbReference>
<evidence type="ECO:0000259" key="11">
    <source>
        <dbReference type="PROSITE" id="PS50936"/>
    </source>
</evidence>
<evidence type="ECO:0000259" key="12">
    <source>
        <dbReference type="PROSITE" id="PS51721"/>
    </source>
</evidence>
<feature type="binding site" evidence="10">
    <location>
        <position position="271"/>
    </location>
    <ligand>
        <name>Zn(2+)</name>
        <dbReference type="ChEBI" id="CHEBI:29105"/>
    </ligand>
</feature>
<gene>
    <name evidence="10" type="primary">rsgA</name>
    <name evidence="13" type="ORF">P3TCK_17492</name>
</gene>
<dbReference type="InterPro" id="IPR010914">
    <property type="entry name" value="RsgA_GTPase_dom"/>
</dbReference>
<evidence type="ECO:0000256" key="4">
    <source>
        <dbReference type="ARBA" id="ARBA00022730"/>
    </source>
</evidence>
<dbReference type="InterPro" id="IPR027417">
    <property type="entry name" value="P-loop_NTPase"/>
</dbReference>
<dbReference type="NCBIfam" id="TIGR00157">
    <property type="entry name" value="ribosome small subunit-dependent GTPase A"/>
    <property type="match status" value="1"/>
</dbReference>
<dbReference type="CDD" id="cd01854">
    <property type="entry name" value="YjeQ_EngC"/>
    <property type="match status" value="1"/>
</dbReference>
<keyword evidence="2 10" id="KW-0690">Ribosome biogenesis</keyword>
<comment type="subcellular location">
    <subcellularLocation>
        <location evidence="10">Cytoplasm</location>
    </subcellularLocation>
</comment>
<dbReference type="Proteomes" id="UP000003789">
    <property type="component" value="Unassembled WGS sequence"/>
</dbReference>
<keyword evidence="5 10" id="KW-0547">Nucleotide-binding</keyword>
<feature type="binding site" evidence="10">
    <location>
        <begin position="131"/>
        <end position="134"/>
    </location>
    <ligand>
        <name>GTP</name>
        <dbReference type="ChEBI" id="CHEBI:37565"/>
    </ligand>
</feature>
<evidence type="ECO:0000313" key="14">
    <source>
        <dbReference type="Proteomes" id="UP000003789"/>
    </source>
</evidence>
<evidence type="ECO:0000256" key="3">
    <source>
        <dbReference type="ARBA" id="ARBA00022723"/>
    </source>
</evidence>
<comment type="caution">
    <text evidence="13">The sequence shown here is derived from an EMBL/GenBank/DDBJ whole genome shotgun (WGS) entry which is preliminary data.</text>
</comment>
<dbReference type="InterPro" id="IPR030378">
    <property type="entry name" value="G_CP_dom"/>
</dbReference>
<dbReference type="Gene3D" id="1.10.40.50">
    <property type="entry name" value="Probable gtpase engc, domain 3"/>
    <property type="match status" value="1"/>
</dbReference>
<feature type="binding site" evidence="10">
    <location>
        <begin position="183"/>
        <end position="191"/>
    </location>
    <ligand>
        <name>GTP</name>
        <dbReference type="ChEBI" id="CHEBI:37565"/>
    </ligand>
</feature>
<evidence type="ECO:0000256" key="8">
    <source>
        <dbReference type="ARBA" id="ARBA00022884"/>
    </source>
</evidence>
<reference evidence="13 14" key="1">
    <citation type="submission" date="2006-03" db="EMBL/GenBank/DDBJ databases">
        <authorList>
            <person name="Bartlett D.H."/>
            <person name="Valle G."/>
            <person name="Lauro F.M."/>
            <person name="Vezzi A."/>
            <person name="Simonato F."/>
            <person name="Eloe E."/>
            <person name="Vitulo N."/>
            <person name="Stratton T.K."/>
            <person name="D'angelo M."/>
            <person name="Ferriera S."/>
            <person name="Johnson J."/>
            <person name="Kravitz S."/>
            <person name="Beeson K."/>
            <person name="Sutton G."/>
            <person name="Rogers Y."/>
            <person name="Friedman R."/>
            <person name="Frazier M."/>
            <person name="Venter J.C."/>
        </authorList>
    </citation>
    <scope>NUCLEOTIDE SEQUENCE [LARGE SCALE GENOMIC DNA]</scope>
    <source>
        <strain evidence="13 14">3TCK</strain>
    </source>
</reference>
<dbReference type="GO" id="GO:0046872">
    <property type="term" value="F:metal ion binding"/>
    <property type="evidence" value="ECO:0007669"/>
    <property type="project" value="UniProtKB-KW"/>
</dbReference>
<dbReference type="HAMAP" id="MF_01820">
    <property type="entry name" value="GTPase_RsgA"/>
    <property type="match status" value="1"/>
</dbReference>
<sequence>MYSQSKVVCRVVEKHVNTYKVQTNSGVKVARLKGSYSYSINSKEESPCVGDWVEAIDDGNIILIERIQSRKSLVSRRASGSTTVQQAIAANVDYVIIVLGVDGGRNYSDRLLERLLTVAWNSGATPLVALNKSDLNETADLIKRQAETIALGVDIINCSATDGTGIEELLSYVSNGKVGVFIGPSGVGKSTLTNTLLKHEVQTTNSLRVKDMRGRHTTSGSYLFELQNGGVIVDSSGIKEVQAWANNEDVESVFEEISSISHECKYRDCQHQGEPGCAVQEELETGNITPERYDSYLHLKQEIAYLDRKKSEKSTHVERQHDKEFGRLVKANSSQKNLVRQAMQ</sequence>
<keyword evidence="9 10" id="KW-0342">GTP-binding</keyword>
<feature type="binding site" evidence="10">
    <location>
        <position position="264"/>
    </location>
    <ligand>
        <name>Zn(2+)</name>
        <dbReference type="ChEBI" id="CHEBI:29105"/>
    </ligand>
</feature>
<dbReference type="EC" id="3.6.1.-" evidence="10"/>
<dbReference type="InterPro" id="IPR004881">
    <property type="entry name" value="Ribosome_biogen_GTPase_RsgA"/>
</dbReference>
<comment type="subunit">
    <text evidence="10">Monomer. Associates with 30S ribosomal subunit, binds 16S rRNA.</text>
</comment>
<dbReference type="PROSITE" id="PS51721">
    <property type="entry name" value="G_CP"/>
    <property type="match status" value="1"/>
</dbReference>
<proteinExistence type="inferred from homology"/>
<evidence type="ECO:0000256" key="2">
    <source>
        <dbReference type="ARBA" id="ARBA00022517"/>
    </source>
</evidence>
<keyword evidence="4 10" id="KW-0699">rRNA-binding</keyword>
<dbReference type="HOGENOM" id="CLU_033617_0_1_6"/>
<keyword evidence="8 10" id="KW-0694">RNA-binding</keyword>
<feature type="domain" description="EngC GTPase" evidence="11">
    <location>
        <begin position="90"/>
        <end position="239"/>
    </location>
</feature>
<name>Q1YW24_9GAMM</name>
<keyword evidence="1 10" id="KW-0963">Cytoplasm</keyword>
<dbReference type="Gene3D" id="3.40.50.300">
    <property type="entry name" value="P-loop containing nucleotide triphosphate hydrolases"/>
    <property type="match status" value="1"/>
</dbReference>
<keyword evidence="7 10" id="KW-0862">Zinc</keyword>
<keyword evidence="6 10" id="KW-0378">Hydrolase</keyword>
<feature type="domain" description="CP-type G" evidence="12">
    <location>
        <begin position="81"/>
        <end position="241"/>
    </location>
</feature>
<evidence type="ECO:0000256" key="10">
    <source>
        <dbReference type="HAMAP-Rule" id="MF_01820"/>
    </source>
</evidence>
<dbReference type="Pfam" id="PF03193">
    <property type="entry name" value="RsgA_GTPase"/>
    <property type="match status" value="1"/>
</dbReference>
<dbReference type="GO" id="GO:0005737">
    <property type="term" value="C:cytoplasm"/>
    <property type="evidence" value="ECO:0007669"/>
    <property type="project" value="UniProtKB-SubCell"/>
</dbReference>
<accession>Q1YW24</accession>
<dbReference type="EMBL" id="AAPH01000057">
    <property type="protein sequence ID" value="EAS40487.1"/>
    <property type="molecule type" value="Genomic_DNA"/>
</dbReference>
<dbReference type="AlphaFoldDB" id="Q1YW24"/>
<protein>
    <recommendedName>
        <fullName evidence="10">Small ribosomal subunit biogenesis GTPase RsgA</fullName>
        <ecNumber evidence="10">3.6.1.-</ecNumber>
    </recommendedName>
</protein>
<evidence type="ECO:0000256" key="1">
    <source>
        <dbReference type="ARBA" id="ARBA00022490"/>
    </source>
</evidence>
<evidence type="ECO:0000256" key="9">
    <source>
        <dbReference type="ARBA" id="ARBA00023134"/>
    </source>
</evidence>
<organism evidence="13 14">
    <name type="scientific">Photobacterium profundum 3TCK</name>
    <dbReference type="NCBI Taxonomy" id="314280"/>
    <lineage>
        <taxon>Bacteria</taxon>
        <taxon>Pseudomonadati</taxon>
        <taxon>Pseudomonadota</taxon>
        <taxon>Gammaproteobacteria</taxon>
        <taxon>Vibrionales</taxon>
        <taxon>Vibrionaceae</taxon>
        <taxon>Photobacterium</taxon>
    </lineage>
</organism>
<comment type="cofactor">
    <cofactor evidence="10">
        <name>Zn(2+)</name>
        <dbReference type="ChEBI" id="CHEBI:29105"/>
    </cofactor>
    <text evidence="10">Binds 1 zinc ion per subunit.</text>
</comment>
<dbReference type="GO" id="GO:0005525">
    <property type="term" value="F:GTP binding"/>
    <property type="evidence" value="ECO:0007669"/>
    <property type="project" value="UniProtKB-UniRule"/>
</dbReference>
<dbReference type="OrthoDB" id="9809485at2"/>
<dbReference type="GO" id="GO:0003924">
    <property type="term" value="F:GTPase activity"/>
    <property type="evidence" value="ECO:0007669"/>
    <property type="project" value="UniProtKB-UniRule"/>
</dbReference>
<comment type="similarity">
    <text evidence="10">Belongs to the TRAFAC class YlqF/YawG GTPase family. RsgA subfamily.</text>
</comment>
<dbReference type="PROSITE" id="PS50936">
    <property type="entry name" value="ENGC_GTPASE"/>
    <property type="match status" value="1"/>
</dbReference>
<dbReference type="GO" id="GO:0042274">
    <property type="term" value="P:ribosomal small subunit biogenesis"/>
    <property type="evidence" value="ECO:0007669"/>
    <property type="project" value="UniProtKB-UniRule"/>
</dbReference>
<feature type="binding site" evidence="10">
    <location>
        <position position="269"/>
    </location>
    <ligand>
        <name>Zn(2+)</name>
        <dbReference type="ChEBI" id="CHEBI:29105"/>
    </ligand>
</feature>
<dbReference type="PANTHER" id="PTHR32120">
    <property type="entry name" value="SMALL RIBOSOMAL SUBUNIT BIOGENESIS GTPASE RSGA"/>
    <property type="match status" value="1"/>
</dbReference>
<dbReference type="GO" id="GO:0019843">
    <property type="term" value="F:rRNA binding"/>
    <property type="evidence" value="ECO:0007669"/>
    <property type="project" value="UniProtKB-KW"/>
</dbReference>
<evidence type="ECO:0000256" key="6">
    <source>
        <dbReference type="ARBA" id="ARBA00022801"/>
    </source>
</evidence>
<feature type="binding site" evidence="10">
    <location>
        <position position="277"/>
    </location>
    <ligand>
        <name>Zn(2+)</name>
        <dbReference type="ChEBI" id="CHEBI:29105"/>
    </ligand>
</feature>
<keyword evidence="3 10" id="KW-0479">Metal-binding</keyword>
<dbReference type="PANTHER" id="PTHR32120:SF10">
    <property type="entry name" value="SMALL RIBOSOMAL SUBUNIT BIOGENESIS GTPASE RSGA"/>
    <property type="match status" value="1"/>
</dbReference>
<comment type="function">
    <text evidence="10">One of several proteins that assist in the late maturation steps of the functional core of the 30S ribosomal subunit. Helps release RbfA from mature subunits. May play a role in the assembly of ribosomal proteins into the subunit. Circularly permuted GTPase that catalyzes slow GTP hydrolysis, GTPase activity is stimulated by the 30S ribosomal subunit.</text>
</comment>
<evidence type="ECO:0000256" key="5">
    <source>
        <dbReference type="ARBA" id="ARBA00022741"/>
    </source>
</evidence>
<evidence type="ECO:0000256" key="7">
    <source>
        <dbReference type="ARBA" id="ARBA00022833"/>
    </source>
</evidence>